<dbReference type="GeneID" id="92715715"/>
<evidence type="ECO:0000256" key="2">
    <source>
        <dbReference type="ARBA" id="ARBA00023002"/>
    </source>
</evidence>
<dbReference type="KEGG" id="dho:Dia5BBH33_04940"/>
<proteinExistence type="inferred from homology"/>
<evidence type="ECO:0000313" key="7">
    <source>
        <dbReference type="EMBL" id="BBK24559.1"/>
    </source>
</evidence>
<evidence type="ECO:0000256" key="1">
    <source>
        <dbReference type="ARBA" id="ARBA00005854"/>
    </source>
</evidence>
<evidence type="ECO:0000259" key="6">
    <source>
        <dbReference type="Pfam" id="PF02826"/>
    </source>
</evidence>
<keyword evidence="2 4" id="KW-0560">Oxidoreductase</keyword>
<feature type="domain" description="D-isomer specific 2-hydroxyacid dehydrogenase NAD-binding" evidence="6">
    <location>
        <begin position="113"/>
        <end position="283"/>
    </location>
</feature>
<dbReference type="PANTHER" id="PTHR43761:SF1">
    <property type="entry name" value="D-ISOMER SPECIFIC 2-HYDROXYACID DEHYDROGENASE CATALYTIC DOMAIN-CONTAINING PROTEIN-RELATED"/>
    <property type="match status" value="1"/>
</dbReference>
<dbReference type="Pfam" id="PF02826">
    <property type="entry name" value="2-Hacid_dh_C"/>
    <property type="match status" value="1"/>
</dbReference>
<dbReference type="SUPFAM" id="SSF51735">
    <property type="entry name" value="NAD(P)-binding Rossmann-fold domains"/>
    <property type="match status" value="1"/>
</dbReference>
<dbReference type="InterPro" id="IPR029753">
    <property type="entry name" value="D-isomer_DH_CS"/>
</dbReference>
<dbReference type="AlphaFoldDB" id="A0A8D4UTP9"/>
<dbReference type="PROSITE" id="PS00670">
    <property type="entry name" value="D_2_HYDROXYACID_DH_2"/>
    <property type="match status" value="1"/>
</dbReference>
<dbReference type="Pfam" id="PF00389">
    <property type="entry name" value="2-Hacid_dh"/>
    <property type="match status" value="1"/>
</dbReference>
<dbReference type="Gene3D" id="3.40.50.720">
    <property type="entry name" value="NAD(P)-binding Rossmann-like Domain"/>
    <property type="match status" value="2"/>
</dbReference>
<protein>
    <submittedName>
        <fullName evidence="7">2-hydroxyacid dehydrogenase</fullName>
    </submittedName>
</protein>
<dbReference type="InterPro" id="IPR006139">
    <property type="entry name" value="D-isomer_2_OHA_DH_cat_dom"/>
</dbReference>
<dbReference type="GO" id="GO:0051287">
    <property type="term" value="F:NAD binding"/>
    <property type="evidence" value="ECO:0007669"/>
    <property type="project" value="InterPro"/>
</dbReference>
<dbReference type="EMBL" id="AP019697">
    <property type="protein sequence ID" value="BBK24559.1"/>
    <property type="molecule type" value="Genomic_DNA"/>
</dbReference>
<keyword evidence="8" id="KW-1185">Reference proteome</keyword>
<sequence>MKEIVIAQPLGITRELLESLASGLKKEGWNLTAYDKVPSGQEELGKRIEGADIAVIANYPLKKEALEKASSLKYLCVAFTGVDHVDISYCKERHIAVSNCAGYSTESVAELAFGMALSLYRMLPECGEAIRNGKTNAGLCGIELKGRKFGIIGTGAIGQRVAGLAQAFGCEVYGYSRTPKTYLVNYTDLDTLLKTCDIISIHVPLTDETRGLINKEKIALMKKDAILINTARGPVVDSKALADALKEGKIAGAGIDVFEGEPPLPADHPLLSAPHTILSPHVGFDTKEAMERRAILVFHNIENYLKGDQKNVIC</sequence>
<dbReference type="PROSITE" id="PS00671">
    <property type="entry name" value="D_2_HYDROXYACID_DH_3"/>
    <property type="match status" value="1"/>
</dbReference>
<accession>A0A8D4UTP9</accession>
<dbReference type="Proteomes" id="UP000320585">
    <property type="component" value="Chromosome"/>
</dbReference>
<gene>
    <name evidence="7" type="primary">serA_1</name>
    <name evidence="7" type="ORF">Dia5BBH33_04940</name>
</gene>
<name>A0A8D4UTP9_9FIRM</name>
<reference evidence="8" key="1">
    <citation type="submission" date="2019-05" db="EMBL/GenBank/DDBJ databases">
        <title>Complete genome sequencing of Dialister sp. strain 5BBH33.</title>
        <authorList>
            <person name="Sakamoto M."/>
            <person name="Murakami T."/>
            <person name="Mori H."/>
        </authorList>
    </citation>
    <scope>NUCLEOTIDE SEQUENCE [LARGE SCALE GENOMIC DNA]</scope>
    <source>
        <strain evidence="8">5BBH33</strain>
    </source>
</reference>
<dbReference type="PANTHER" id="PTHR43761">
    <property type="entry name" value="D-ISOMER SPECIFIC 2-HYDROXYACID DEHYDROGENASE FAMILY PROTEIN (AFU_ORTHOLOGUE AFUA_1G13630)"/>
    <property type="match status" value="1"/>
</dbReference>
<evidence type="ECO:0000313" key="8">
    <source>
        <dbReference type="Proteomes" id="UP000320585"/>
    </source>
</evidence>
<dbReference type="GO" id="GO:0016616">
    <property type="term" value="F:oxidoreductase activity, acting on the CH-OH group of donors, NAD or NADP as acceptor"/>
    <property type="evidence" value="ECO:0007669"/>
    <property type="project" value="InterPro"/>
</dbReference>
<dbReference type="InterPro" id="IPR006140">
    <property type="entry name" value="D-isomer_DH_NAD-bd"/>
</dbReference>
<dbReference type="FunFam" id="3.40.50.720:FF:000203">
    <property type="entry name" value="D-3-phosphoglycerate dehydrogenase (SerA)"/>
    <property type="match status" value="1"/>
</dbReference>
<evidence type="ECO:0000259" key="5">
    <source>
        <dbReference type="Pfam" id="PF00389"/>
    </source>
</evidence>
<dbReference type="SUPFAM" id="SSF52283">
    <property type="entry name" value="Formate/glycerate dehydrogenase catalytic domain-like"/>
    <property type="match status" value="1"/>
</dbReference>
<dbReference type="RefSeq" id="WP_108849951.1">
    <property type="nucleotide sequence ID" value="NZ_AP019697.1"/>
</dbReference>
<dbReference type="CDD" id="cd12161">
    <property type="entry name" value="GDH_like_1"/>
    <property type="match status" value="1"/>
</dbReference>
<keyword evidence="3" id="KW-0520">NAD</keyword>
<evidence type="ECO:0000256" key="3">
    <source>
        <dbReference type="ARBA" id="ARBA00023027"/>
    </source>
</evidence>
<organism evidence="7 8">
    <name type="scientific">Dialister hominis</name>
    <dbReference type="NCBI Taxonomy" id="2582419"/>
    <lineage>
        <taxon>Bacteria</taxon>
        <taxon>Bacillati</taxon>
        <taxon>Bacillota</taxon>
        <taxon>Negativicutes</taxon>
        <taxon>Veillonellales</taxon>
        <taxon>Veillonellaceae</taxon>
        <taxon>Dialister</taxon>
    </lineage>
</organism>
<dbReference type="OrthoDB" id="9805416at2"/>
<evidence type="ECO:0000256" key="4">
    <source>
        <dbReference type="RuleBase" id="RU003719"/>
    </source>
</evidence>
<feature type="domain" description="D-isomer specific 2-hydroxyacid dehydrogenase catalytic" evidence="5">
    <location>
        <begin position="24"/>
        <end position="309"/>
    </location>
</feature>
<dbReference type="InterPro" id="IPR050418">
    <property type="entry name" value="D-iso_2-hydroxyacid_DH_PdxB"/>
</dbReference>
<dbReference type="InterPro" id="IPR036291">
    <property type="entry name" value="NAD(P)-bd_dom_sf"/>
</dbReference>
<comment type="similarity">
    <text evidence="1 4">Belongs to the D-isomer specific 2-hydroxyacid dehydrogenase family.</text>
</comment>